<comment type="function">
    <text evidence="1">SbcCD cleaves DNA hairpin structures. These structures can inhibit DNA replication and are intermediates in certain DNA recombination reactions. The complex acts as a 3'-&gt;5' double strand exonuclease that can open hairpins. It also has a 5' single-strand endonuclease activity.</text>
</comment>
<dbReference type="SUPFAM" id="SSF52540">
    <property type="entry name" value="P-loop containing nucleoside triphosphate hydrolases"/>
    <property type="match status" value="1"/>
</dbReference>
<dbReference type="PANTHER" id="PTHR32114:SF2">
    <property type="entry name" value="ABC TRANSPORTER ABCH.3"/>
    <property type="match status" value="1"/>
</dbReference>
<accession>A0A3A5JMJ0</accession>
<keyword evidence="1" id="KW-0255">Endonuclease</keyword>
<dbReference type="EMBL" id="QZWH01000051">
    <property type="protein sequence ID" value="RJT19200.1"/>
    <property type="molecule type" value="Genomic_DNA"/>
</dbReference>
<feature type="coiled-coil region" evidence="1">
    <location>
        <begin position="598"/>
        <end position="645"/>
    </location>
</feature>
<dbReference type="InterPro" id="IPR004592">
    <property type="entry name" value="SbcC_gammaproteobac_type"/>
</dbReference>
<gene>
    <name evidence="1 2" type="primary">sbcC</name>
    <name evidence="2" type="ORF">D6029_19120</name>
</gene>
<reference evidence="2 3" key="1">
    <citation type="submission" date="2018-09" db="EMBL/GenBank/DDBJ databases">
        <title>Draft genome sequence of Buttiauxella izardii CCUG 35510T.</title>
        <authorList>
            <person name="Salva-Serra F."/>
            <person name="Marathe N."/>
            <person name="Moore E."/>
            <person name="Stadler-Svensson L."/>
            <person name="Engstrom-Jakobsson H."/>
        </authorList>
    </citation>
    <scope>NUCLEOTIDE SEQUENCE [LARGE SCALE GENOMIC DNA]</scope>
    <source>
        <strain evidence="2 3">CCUG 35510</strain>
    </source>
</reference>
<dbReference type="Pfam" id="PF13558">
    <property type="entry name" value="SbcC_Walker_B"/>
    <property type="match status" value="1"/>
</dbReference>
<feature type="coiled-coil region" evidence="1">
    <location>
        <begin position="737"/>
        <end position="855"/>
    </location>
</feature>
<keyword evidence="1 2" id="KW-0269">Exonuclease</keyword>
<evidence type="ECO:0000313" key="3">
    <source>
        <dbReference type="Proteomes" id="UP000276295"/>
    </source>
</evidence>
<organism evidence="2 3">
    <name type="scientific">Buttiauxella izardii</name>
    <dbReference type="NCBI Taxonomy" id="82991"/>
    <lineage>
        <taxon>Bacteria</taxon>
        <taxon>Pseudomonadati</taxon>
        <taxon>Pseudomonadota</taxon>
        <taxon>Gammaproteobacteria</taxon>
        <taxon>Enterobacterales</taxon>
        <taxon>Enterobacteriaceae</taxon>
        <taxon>Buttiauxella</taxon>
    </lineage>
</organism>
<dbReference type="NCBIfam" id="TIGR00618">
    <property type="entry name" value="sbcc"/>
    <property type="match status" value="1"/>
</dbReference>
<keyword evidence="3" id="KW-1185">Reference proteome</keyword>
<comment type="similarity">
    <text evidence="1">Belongs to the SMC family. SbcC subfamily.</text>
</comment>
<dbReference type="Gene3D" id="3.40.50.300">
    <property type="entry name" value="P-loop containing nucleotide triphosphate hydrolases"/>
    <property type="match status" value="2"/>
</dbReference>
<dbReference type="Proteomes" id="UP000276295">
    <property type="component" value="Unassembled WGS sequence"/>
</dbReference>
<dbReference type="PANTHER" id="PTHR32114">
    <property type="entry name" value="ABC TRANSPORTER ABCH.3"/>
    <property type="match status" value="1"/>
</dbReference>
<sequence>MKILSLRLKNLNSLKGEWKVDFTQEPFASNGLFAITGPTGAGKTTLLDAICLALYHQTPRLNTVTQSQNDLMTRDTAECLAEVEFEVKGVAYRAFWSQNRARNAANGNLQAPRVELAEVASGKIIADKVKDKLDVTAKLTGLDYDRFTRSMMLSQGQFAAFLNANANDRASLLEELTGTEIYGTVSAAVFENHKNVRSHLENLQAQAAGVALLSEEQQQQLSESLQALTTDEKTLLAEQTKLQQHQQWLGQLTQLTQNHAQAQLALNAATHAIEAAAPDLEKLTRAQPAEKLRPDWQRLQELQATLKNTRTQSEEVNARLLAARVRRQQTRLAAASQAAKLNEENTQLQSWLKTHDRYRLWGAELAGWRMAFSHQQREAEKLQELQRNIDASQKKLELLPVVELTLNADEVSDHLQAAMAARPQRQQLATLQPQLSSLLKRKTLQQQEIAALETQITQGDAELALKRQQYKERRQHESDLEKVCELEKRIVSLEAERARLQPEQPCPLCGSTQHPAVADYQAIKPGENQQRLEELKREVASLAEAGFAMKGQLDTQRKQHESLLAAINALNEEEAALRVRWQQLCANLQLALAPEDDLQEWLESEEKREQQLHQLSQRIVLEEQLSQARAQYTKLAAEITAQRETLNAALENVGLQHPASGEENNWLAERQQESQEWQQRSEQIPRLQQQLSLLENVISTFIDDGTMPAPLSENEQIAALQNWHSLHSDCVALESQWQTLQQQQKQEEARVAQASEQFQAALAASPFADAETFQAALLTEAECQQLELKKQQLEQQLQQQTVLFQQIEKALAEHKSARPEALAADAELSLLQQQLAQLNQQLRENTTQQGQIQQQLRHDAENRQRQQGLMQAIVECQQQVEDWGYLNALIGSKEGDKFRKFAQGLTLDNLVWLANNQLNRLHGRYLLQRKDSEALELQVVDTWQADAVRDTRTLSGGESFLVSLALALALSDLVSHKTRIDSLFLDEGFGTLDAETLDTALDALDTLNASGKTIGVISHVEAMKERIPVQIKVKKINGLGVSRLAKEFAIG</sequence>
<dbReference type="GO" id="GO:0004519">
    <property type="term" value="F:endonuclease activity"/>
    <property type="evidence" value="ECO:0007669"/>
    <property type="project" value="UniProtKB-KW"/>
</dbReference>
<keyword evidence="1" id="KW-0233">DNA recombination</keyword>
<dbReference type="GO" id="GO:0006310">
    <property type="term" value="P:DNA recombination"/>
    <property type="evidence" value="ECO:0007669"/>
    <property type="project" value="UniProtKB-KW"/>
</dbReference>
<name>A0A3A5JMJ0_9ENTR</name>
<protein>
    <recommendedName>
        <fullName evidence="1">Nuclease SbcCD subunit C</fullName>
    </recommendedName>
</protein>
<dbReference type="RefSeq" id="WP_120066290.1">
    <property type="nucleotide sequence ID" value="NZ_QZWH01000051.1"/>
</dbReference>
<keyword evidence="1" id="KW-0235">DNA replication</keyword>
<keyword evidence="1" id="KW-0378">Hydrolase</keyword>
<dbReference type="AlphaFoldDB" id="A0A3A5JMJ0"/>
<keyword evidence="1" id="KW-0540">Nuclease</keyword>
<dbReference type="GO" id="GO:0004527">
    <property type="term" value="F:exonuclease activity"/>
    <property type="evidence" value="ECO:0007669"/>
    <property type="project" value="UniProtKB-KW"/>
</dbReference>
<dbReference type="NCBIfam" id="NF007600">
    <property type="entry name" value="PRK10246.1"/>
    <property type="match status" value="1"/>
</dbReference>
<evidence type="ECO:0000313" key="2">
    <source>
        <dbReference type="EMBL" id="RJT19200.1"/>
    </source>
</evidence>
<dbReference type="OrthoDB" id="9795626at2"/>
<dbReference type="GO" id="GO:0006260">
    <property type="term" value="P:DNA replication"/>
    <property type="evidence" value="ECO:0007669"/>
    <property type="project" value="UniProtKB-KW"/>
</dbReference>
<dbReference type="Pfam" id="PF13555">
    <property type="entry name" value="AAA_29"/>
    <property type="match status" value="1"/>
</dbReference>
<evidence type="ECO:0000256" key="1">
    <source>
        <dbReference type="RuleBase" id="RU363070"/>
    </source>
</evidence>
<proteinExistence type="inferred from homology"/>
<comment type="subunit">
    <text evidence="1">Heterodimer of SbcC and SbcD.</text>
</comment>
<dbReference type="InterPro" id="IPR027417">
    <property type="entry name" value="P-loop_NTPase"/>
</dbReference>
<comment type="caution">
    <text evidence="2">The sequence shown here is derived from an EMBL/GenBank/DDBJ whole genome shotgun (WGS) entry which is preliminary data.</text>
</comment>
<keyword evidence="1" id="KW-0175">Coiled coil</keyword>